<evidence type="ECO:0000256" key="8">
    <source>
        <dbReference type="ARBA" id="ARBA00022833"/>
    </source>
</evidence>
<organism evidence="16 17">
    <name type="scientific">Deinococcus piscis</name>
    <dbReference type="NCBI Taxonomy" id="394230"/>
    <lineage>
        <taxon>Bacteria</taxon>
        <taxon>Thermotogati</taxon>
        <taxon>Deinococcota</taxon>
        <taxon>Deinococci</taxon>
        <taxon>Deinococcales</taxon>
        <taxon>Deinococcaceae</taxon>
        <taxon>Deinococcus</taxon>
    </lineage>
</organism>
<dbReference type="InterPro" id="IPR005936">
    <property type="entry name" value="FtsH"/>
</dbReference>
<keyword evidence="4 12" id="KW-0645">Protease</keyword>
<gene>
    <name evidence="12 16" type="primary">ftsH</name>
    <name evidence="16" type="ORF">GCM10017783_08570</name>
</gene>
<keyword evidence="3" id="KW-0997">Cell inner membrane</keyword>
<feature type="binding site" evidence="12">
    <location>
        <position position="442"/>
    </location>
    <ligand>
        <name>Zn(2+)</name>
        <dbReference type="ChEBI" id="CHEBI:29105"/>
        <note>catalytic</note>
    </ligand>
</feature>
<comment type="similarity">
    <text evidence="12">In the central section; belongs to the AAA ATPase family.</text>
</comment>
<keyword evidence="9 12" id="KW-0067">ATP-binding</keyword>
<feature type="active site" evidence="12">
    <location>
        <position position="443"/>
    </location>
</feature>
<feature type="binding site" evidence="12">
    <location>
        <position position="446"/>
    </location>
    <ligand>
        <name>Zn(2+)</name>
        <dbReference type="ChEBI" id="CHEBI:29105"/>
        <note>catalytic</note>
    </ligand>
</feature>
<keyword evidence="12" id="KW-0812">Transmembrane</keyword>
<name>A0ABQ3K5M6_9DEIO</name>
<dbReference type="InterPro" id="IPR003959">
    <property type="entry name" value="ATPase_AAA_core"/>
</dbReference>
<keyword evidence="14" id="KW-0732">Signal</keyword>
<evidence type="ECO:0000256" key="2">
    <source>
        <dbReference type="ARBA" id="ARBA00010044"/>
    </source>
</evidence>
<evidence type="ECO:0000256" key="9">
    <source>
        <dbReference type="ARBA" id="ARBA00022840"/>
    </source>
</evidence>
<dbReference type="NCBIfam" id="TIGR01241">
    <property type="entry name" value="FtsH_fam"/>
    <property type="match status" value="1"/>
</dbReference>
<keyword evidence="7 12" id="KW-0378">Hydrolase</keyword>
<dbReference type="Pfam" id="PF01434">
    <property type="entry name" value="Peptidase_M41"/>
    <property type="match status" value="1"/>
</dbReference>
<comment type="function">
    <text evidence="12">Acts as a processive, ATP-dependent zinc metallopeptidase for both cytoplasmic and membrane proteins. Plays a role in the quality control of integral membrane proteins.</text>
</comment>
<feature type="chain" id="PRO_5047164240" description="ATP-dependent zinc metalloprotease FtsH" evidence="14">
    <location>
        <begin position="24"/>
        <end position="636"/>
    </location>
</feature>
<dbReference type="SUPFAM" id="SSF140990">
    <property type="entry name" value="FtsH protease domain-like"/>
    <property type="match status" value="1"/>
</dbReference>
<comment type="subunit">
    <text evidence="12">Homohexamer.</text>
</comment>
<comment type="caution">
    <text evidence="16">The sequence shown here is derived from an EMBL/GenBank/DDBJ whole genome shotgun (WGS) entry which is preliminary data.</text>
</comment>
<reference evidence="17" key="1">
    <citation type="journal article" date="2019" name="Int. J. Syst. Evol. Microbiol.">
        <title>The Global Catalogue of Microorganisms (GCM) 10K type strain sequencing project: providing services to taxonomists for standard genome sequencing and annotation.</title>
        <authorList>
            <consortium name="The Broad Institute Genomics Platform"/>
            <consortium name="The Broad Institute Genome Sequencing Center for Infectious Disease"/>
            <person name="Wu L."/>
            <person name="Ma J."/>
        </authorList>
    </citation>
    <scope>NUCLEOTIDE SEQUENCE [LARGE SCALE GENOMIC DNA]</scope>
    <source>
        <strain evidence="17">CGMCC 1.18439</strain>
    </source>
</reference>
<protein>
    <recommendedName>
        <fullName evidence="12">ATP-dependent zinc metalloprotease FtsH</fullName>
        <ecNumber evidence="12">3.4.24.-</ecNumber>
    </recommendedName>
</protein>
<dbReference type="InterPro" id="IPR041569">
    <property type="entry name" value="AAA_lid_3"/>
</dbReference>
<comment type="similarity">
    <text evidence="13">Belongs to the AAA ATPase family.</text>
</comment>
<dbReference type="PANTHER" id="PTHR23076:SF97">
    <property type="entry name" value="ATP-DEPENDENT ZINC METALLOPROTEASE YME1L1"/>
    <property type="match status" value="1"/>
</dbReference>
<dbReference type="Gene3D" id="1.20.58.760">
    <property type="entry name" value="Peptidase M41"/>
    <property type="match status" value="1"/>
</dbReference>
<evidence type="ECO:0000256" key="14">
    <source>
        <dbReference type="SAM" id="SignalP"/>
    </source>
</evidence>
<feature type="binding site" evidence="12">
    <location>
        <begin position="215"/>
        <end position="222"/>
    </location>
    <ligand>
        <name>ATP</name>
        <dbReference type="ChEBI" id="CHEBI:30616"/>
    </ligand>
</feature>
<dbReference type="PROSITE" id="PS00674">
    <property type="entry name" value="AAA"/>
    <property type="match status" value="1"/>
</dbReference>
<comment type="subcellular location">
    <subcellularLocation>
        <location evidence="12">Cell membrane</location>
        <topology evidence="12">Multi-pass membrane protein</topology>
        <orientation evidence="12">Cytoplasmic side</orientation>
    </subcellularLocation>
    <subcellularLocation>
        <location evidence="1">Membrane</location>
    </subcellularLocation>
</comment>
<comment type="similarity">
    <text evidence="2 12">In the C-terminal section; belongs to the peptidase M41 family.</text>
</comment>
<keyword evidence="12" id="KW-1003">Cell membrane</keyword>
<dbReference type="Gene3D" id="3.40.50.300">
    <property type="entry name" value="P-loop containing nucleotide triphosphate hydrolases"/>
    <property type="match status" value="1"/>
</dbReference>
<dbReference type="GO" id="GO:0008237">
    <property type="term" value="F:metallopeptidase activity"/>
    <property type="evidence" value="ECO:0007669"/>
    <property type="project" value="UniProtKB-KW"/>
</dbReference>
<keyword evidence="17" id="KW-1185">Reference proteome</keyword>
<dbReference type="InterPro" id="IPR027417">
    <property type="entry name" value="P-loop_NTPase"/>
</dbReference>
<keyword evidence="11 12" id="KW-0472">Membrane</keyword>
<dbReference type="InterPro" id="IPR003593">
    <property type="entry name" value="AAA+_ATPase"/>
</dbReference>
<sequence length="636" mass="67447">MGTLLTGLLVTGLLVACGPTATSTEQAPAPLQRVGTSAVQSANAATDSTAGPLPAYTSEQFLRDLRAGKITSVALNSSGSATVFVSDRPGPEAVALPPDGDTLTLLREADIPLTVSSPRSPLAWIGQVLPIAITLLILLVMWRTIRAQQSGAAASAFGKSKVAVISPEKVGVTFADVAGCEEAKADLQEVVDFLRQPDKYRALGARIPHGLLLVGPPGSGKTLLAKAVAGEAGVPYFAISGSDFVEMFVGVGAARVRDLFEQARKAAPCIIFMDEIDAVGRKRGTGMQGGNDEREQTLNQLLVEMDGFRGEAAAEGQDIIILAATNRPDVLDAALLRPGRFDRQVVVDAPDAAGRERILRIHSRTKPLDPGVDLALIARRTAGMVGADLENLLNEAALLAARSERHRILMSDIDEARDRVLMGPERRSLVIAEADRRITAYHEVGHALAAQLLPHAHRVAKLTIVPRGRAAGYMLPDSKDTLHVTRAALQDMLTVALAGRAAEEVVIGEVTAGAQNDFQQATGLARRMVTEWGMGQKTGKVAWAGEASSYLGGGSQPFSMSQATARTIDEEVRDLVTQAHEQAVQLVRDQLPQVHRVTEVLLRRETLSGEEFSSLLAGGSLDDLPAETSAHRPSPA</sequence>
<dbReference type="PANTHER" id="PTHR23076">
    <property type="entry name" value="METALLOPROTEASE M41 FTSH"/>
    <property type="match status" value="1"/>
</dbReference>
<evidence type="ECO:0000256" key="6">
    <source>
        <dbReference type="ARBA" id="ARBA00022741"/>
    </source>
</evidence>
<proteinExistence type="inferred from homology"/>
<keyword evidence="5 12" id="KW-0479">Metal-binding</keyword>
<evidence type="ECO:0000313" key="16">
    <source>
        <dbReference type="EMBL" id="GHF98853.1"/>
    </source>
</evidence>
<evidence type="ECO:0000256" key="13">
    <source>
        <dbReference type="RuleBase" id="RU003651"/>
    </source>
</evidence>
<keyword evidence="12" id="KW-1133">Transmembrane helix</keyword>
<evidence type="ECO:0000256" key="3">
    <source>
        <dbReference type="ARBA" id="ARBA00022519"/>
    </source>
</evidence>
<dbReference type="Gene3D" id="1.10.8.60">
    <property type="match status" value="1"/>
</dbReference>
<dbReference type="Pfam" id="PF17862">
    <property type="entry name" value="AAA_lid_3"/>
    <property type="match status" value="1"/>
</dbReference>
<evidence type="ECO:0000256" key="7">
    <source>
        <dbReference type="ARBA" id="ARBA00022801"/>
    </source>
</evidence>
<dbReference type="CDD" id="cd19501">
    <property type="entry name" value="RecA-like_FtsH"/>
    <property type="match status" value="1"/>
</dbReference>
<comment type="cofactor">
    <cofactor evidence="12">
        <name>Zn(2+)</name>
        <dbReference type="ChEBI" id="CHEBI:29105"/>
    </cofactor>
    <text evidence="12">Binds 1 zinc ion per subunit.</text>
</comment>
<dbReference type="Proteomes" id="UP000632154">
    <property type="component" value="Unassembled WGS sequence"/>
</dbReference>
<accession>A0ABQ3K5M6</accession>
<evidence type="ECO:0000256" key="12">
    <source>
        <dbReference type="HAMAP-Rule" id="MF_01458"/>
    </source>
</evidence>
<dbReference type="SUPFAM" id="SSF52540">
    <property type="entry name" value="P-loop containing nucleoside triphosphate hydrolases"/>
    <property type="match status" value="1"/>
</dbReference>
<evidence type="ECO:0000256" key="10">
    <source>
        <dbReference type="ARBA" id="ARBA00023049"/>
    </source>
</evidence>
<feature type="domain" description="AAA+ ATPase" evidence="15">
    <location>
        <begin position="207"/>
        <end position="351"/>
    </location>
</feature>
<keyword evidence="6 12" id="KW-0547">Nucleotide-binding</keyword>
<feature type="signal peptide" evidence="14">
    <location>
        <begin position="1"/>
        <end position="23"/>
    </location>
</feature>
<dbReference type="EMBL" id="BNAL01000007">
    <property type="protein sequence ID" value="GHF98853.1"/>
    <property type="molecule type" value="Genomic_DNA"/>
</dbReference>
<feature type="binding site" evidence="12">
    <location>
        <position position="517"/>
    </location>
    <ligand>
        <name>Zn(2+)</name>
        <dbReference type="ChEBI" id="CHEBI:29105"/>
        <note>catalytic</note>
    </ligand>
</feature>
<evidence type="ECO:0000256" key="5">
    <source>
        <dbReference type="ARBA" id="ARBA00022723"/>
    </source>
</evidence>
<dbReference type="EC" id="3.4.24.-" evidence="12"/>
<dbReference type="InterPro" id="IPR037219">
    <property type="entry name" value="Peptidase_M41-like"/>
</dbReference>
<dbReference type="Pfam" id="PF00004">
    <property type="entry name" value="AAA"/>
    <property type="match status" value="1"/>
</dbReference>
<evidence type="ECO:0000256" key="1">
    <source>
        <dbReference type="ARBA" id="ARBA00004370"/>
    </source>
</evidence>
<dbReference type="SMART" id="SM00382">
    <property type="entry name" value="AAA"/>
    <property type="match status" value="1"/>
</dbReference>
<evidence type="ECO:0000259" key="15">
    <source>
        <dbReference type="SMART" id="SM00382"/>
    </source>
</evidence>
<evidence type="ECO:0000256" key="11">
    <source>
        <dbReference type="ARBA" id="ARBA00023136"/>
    </source>
</evidence>
<dbReference type="HAMAP" id="MF_01458">
    <property type="entry name" value="FtsH"/>
    <property type="match status" value="1"/>
</dbReference>
<keyword evidence="8 12" id="KW-0862">Zinc</keyword>
<dbReference type="InterPro" id="IPR003960">
    <property type="entry name" value="ATPase_AAA_CS"/>
</dbReference>
<evidence type="ECO:0000313" key="17">
    <source>
        <dbReference type="Proteomes" id="UP000632154"/>
    </source>
</evidence>
<keyword evidence="10 12" id="KW-0482">Metalloprotease</keyword>
<dbReference type="InterPro" id="IPR000642">
    <property type="entry name" value="Peptidase_M41"/>
</dbReference>
<evidence type="ECO:0000256" key="4">
    <source>
        <dbReference type="ARBA" id="ARBA00022670"/>
    </source>
</evidence>